<feature type="transmembrane region" description="Helical" evidence="7">
    <location>
        <begin position="212"/>
        <end position="232"/>
    </location>
</feature>
<evidence type="ECO:0000313" key="9">
    <source>
        <dbReference type="EMBL" id="AGA59104.1"/>
    </source>
</evidence>
<dbReference type="OrthoDB" id="9788108at2"/>
<dbReference type="HOGENOM" id="CLU_016047_0_2_9"/>
<dbReference type="Proteomes" id="UP000010795">
    <property type="component" value="Chromosome"/>
</dbReference>
<evidence type="ECO:0000256" key="3">
    <source>
        <dbReference type="ARBA" id="ARBA00022475"/>
    </source>
</evidence>
<keyword evidence="5 7" id="KW-1133">Transmembrane helix</keyword>
<comment type="similarity">
    <text evidence="7">Belongs to the binding-protein-dependent transport system permease family.</text>
</comment>
<evidence type="ECO:0000256" key="6">
    <source>
        <dbReference type="ARBA" id="ARBA00023136"/>
    </source>
</evidence>
<dbReference type="GO" id="GO:0055085">
    <property type="term" value="P:transmembrane transport"/>
    <property type="evidence" value="ECO:0007669"/>
    <property type="project" value="InterPro"/>
</dbReference>
<keyword evidence="2 7" id="KW-0813">Transport</keyword>
<feature type="transmembrane region" description="Helical" evidence="7">
    <location>
        <begin position="23"/>
        <end position="42"/>
    </location>
</feature>
<feature type="transmembrane region" description="Helical" evidence="7">
    <location>
        <begin position="85"/>
        <end position="107"/>
    </location>
</feature>
<evidence type="ECO:0000256" key="5">
    <source>
        <dbReference type="ARBA" id="ARBA00022989"/>
    </source>
</evidence>
<evidence type="ECO:0000256" key="1">
    <source>
        <dbReference type="ARBA" id="ARBA00004651"/>
    </source>
</evidence>
<keyword evidence="3" id="KW-1003">Cell membrane</keyword>
<dbReference type="CDD" id="cd06261">
    <property type="entry name" value="TM_PBP2"/>
    <property type="match status" value="1"/>
</dbReference>
<evidence type="ECO:0000256" key="7">
    <source>
        <dbReference type="RuleBase" id="RU363032"/>
    </source>
</evidence>
<dbReference type="RefSeq" id="WP_015255842.1">
    <property type="nucleotide sequence ID" value="NC_019897.1"/>
</dbReference>
<comment type="subcellular location">
    <subcellularLocation>
        <location evidence="1 7">Cell membrane</location>
        <topology evidence="1 7">Multi-pass membrane protein</topology>
    </subcellularLocation>
</comment>
<dbReference type="EMBL" id="CP003255">
    <property type="protein sequence ID" value="AGA59104.1"/>
    <property type="molecule type" value="Genomic_DNA"/>
</dbReference>
<evidence type="ECO:0000256" key="2">
    <source>
        <dbReference type="ARBA" id="ARBA00022448"/>
    </source>
</evidence>
<dbReference type="GO" id="GO:0005886">
    <property type="term" value="C:plasma membrane"/>
    <property type="evidence" value="ECO:0007669"/>
    <property type="project" value="UniProtKB-SubCell"/>
</dbReference>
<dbReference type="Pfam" id="PF00528">
    <property type="entry name" value="BPD_transp_1"/>
    <property type="match status" value="1"/>
</dbReference>
<dbReference type="InterPro" id="IPR000515">
    <property type="entry name" value="MetI-like"/>
</dbReference>
<accession>L0EHJ5</accession>
<evidence type="ECO:0000259" key="8">
    <source>
        <dbReference type="PROSITE" id="PS50928"/>
    </source>
</evidence>
<dbReference type="eggNOG" id="COG1175">
    <property type="taxonomic scope" value="Bacteria"/>
</dbReference>
<dbReference type="PROSITE" id="PS50928">
    <property type="entry name" value="ABC_TM1"/>
    <property type="match status" value="1"/>
</dbReference>
<sequence length="303" mass="34681">MAQPLSGSYGASARRRTNWKKQAFAYALLLPSLVFLTLFTYYPTLKTIWYSFQSSGFGVKAFVGFDQYIRVFENDVFWKVLKNNLFLLIMTVPGSILLAMYVAIWVNERMKGNGFLRTAFFYPTVIPMIAIANIWLFIYTPDYGLLDKFLEIIGVSGPNWLGDSSVVMWAMVIMVIWKEVGFFMVFYLAGLQNLPTEIYEAAKLDGIPPFRLFVRITFPLLMPTTLFCMIIATTNSFKLVDHLYIMTKGGPNNASNLLLYHIYENAFSFWDTGAAAVLTVVLLIILLSISIFNYAYLDKRIHY</sequence>
<feature type="transmembrane region" description="Helical" evidence="7">
    <location>
        <begin position="119"/>
        <end position="138"/>
    </location>
</feature>
<reference evidence="10" key="1">
    <citation type="submission" date="2012-01" db="EMBL/GenBank/DDBJ databases">
        <title>Complete sequence of chromosome of Thermobacillus composti KWC4.</title>
        <authorList>
            <person name="Lucas S."/>
            <person name="Han J."/>
            <person name="Lapidus A."/>
            <person name="Cheng J.-F."/>
            <person name="Goodwin L."/>
            <person name="Pitluck S."/>
            <person name="Peters L."/>
            <person name="Ovchinnikova G."/>
            <person name="Teshima H."/>
            <person name="Detter J.C."/>
            <person name="Han C."/>
            <person name="Tapia R."/>
            <person name="Land M."/>
            <person name="Hauser L."/>
            <person name="Kyrpides N."/>
            <person name="Ivanova N."/>
            <person name="Pagani I."/>
            <person name="Anderson I."/>
            <person name="Woyke T."/>
        </authorList>
    </citation>
    <scope>NUCLEOTIDE SEQUENCE [LARGE SCALE GENOMIC DNA]</scope>
    <source>
        <strain evidence="10">DSM 18247 / JCM 13945 / KWC4</strain>
    </source>
</reference>
<feature type="transmembrane region" description="Helical" evidence="7">
    <location>
        <begin position="166"/>
        <end position="191"/>
    </location>
</feature>
<organism evidence="9 10">
    <name type="scientific">Thermobacillus composti (strain DSM 18247 / JCM 13945 / KWC4)</name>
    <dbReference type="NCBI Taxonomy" id="717605"/>
    <lineage>
        <taxon>Bacteria</taxon>
        <taxon>Bacillati</taxon>
        <taxon>Bacillota</taxon>
        <taxon>Bacilli</taxon>
        <taxon>Bacillales</taxon>
        <taxon>Paenibacillaceae</taxon>
        <taxon>Thermobacillus</taxon>
    </lineage>
</organism>
<evidence type="ECO:0000256" key="4">
    <source>
        <dbReference type="ARBA" id="ARBA00022692"/>
    </source>
</evidence>
<name>L0EHJ5_THECK</name>
<dbReference type="KEGG" id="tco:Theco_3045"/>
<keyword evidence="6 7" id="KW-0472">Membrane</keyword>
<keyword evidence="9" id="KW-0762">Sugar transport</keyword>
<evidence type="ECO:0000313" key="10">
    <source>
        <dbReference type="Proteomes" id="UP000010795"/>
    </source>
</evidence>
<protein>
    <submittedName>
        <fullName evidence="9">Permease component of ABC-type sugar transporter</fullName>
    </submittedName>
</protein>
<dbReference type="STRING" id="717605.Theco_3045"/>
<proteinExistence type="inferred from homology"/>
<dbReference type="Gene3D" id="1.10.3720.10">
    <property type="entry name" value="MetI-like"/>
    <property type="match status" value="1"/>
</dbReference>
<dbReference type="PANTHER" id="PTHR30193">
    <property type="entry name" value="ABC TRANSPORTER PERMEASE PROTEIN"/>
    <property type="match status" value="1"/>
</dbReference>
<gene>
    <name evidence="9" type="ordered locus">Theco_3045</name>
</gene>
<dbReference type="SUPFAM" id="SSF161098">
    <property type="entry name" value="MetI-like"/>
    <property type="match status" value="1"/>
</dbReference>
<keyword evidence="10" id="KW-1185">Reference proteome</keyword>
<dbReference type="AlphaFoldDB" id="L0EHJ5"/>
<dbReference type="InterPro" id="IPR051393">
    <property type="entry name" value="ABC_transporter_permease"/>
</dbReference>
<dbReference type="InterPro" id="IPR035906">
    <property type="entry name" value="MetI-like_sf"/>
</dbReference>
<feature type="transmembrane region" description="Helical" evidence="7">
    <location>
        <begin position="274"/>
        <end position="297"/>
    </location>
</feature>
<feature type="domain" description="ABC transmembrane type-1" evidence="8">
    <location>
        <begin position="81"/>
        <end position="293"/>
    </location>
</feature>
<keyword evidence="4 7" id="KW-0812">Transmembrane</keyword>
<dbReference type="PANTHER" id="PTHR30193:SF37">
    <property type="entry name" value="INNER MEMBRANE ABC TRANSPORTER PERMEASE PROTEIN YCJO"/>
    <property type="match status" value="1"/>
</dbReference>